<evidence type="ECO:0000256" key="7">
    <source>
        <dbReference type="ARBA" id="ARBA00022630"/>
    </source>
</evidence>
<comment type="catalytic activity">
    <reaction evidence="18">
        <text>hexan-3-one + NADPH + O2 + H(+) = propyl propanoate + NADP(+) + H2O</text>
        <dbReference type="Rhea" id="RHEA:54848"/>
        <dbReference type="ChEBI" id="CHEBI:15377"/>
        <dbReference type="ChEBI" id="CHEBI:15378"/>
        <dbReference type="ChEBI" id="CHEBI:15379"/>
        <dbReference type="ChEBI" id="CHEBI:57783"/>
        <dbReference type="ChEBI" id="CHEBI:58349"/>
        <dbReference type="ChEBI" id="CHEBI:89828"/>
        <dbReference type="ChEBI" id="CHEBI:89891"/>
    </reaction>
    <physiologicalReaction direction="left-to-right" evidence="18">
        <dbReference type="Rhea" id="RHEA:54849"/>
    </physiologicalReaction>
</comment>
<evidence type="ECO:0000256" key="16">
    <source>
        <dbReference type="ARBA" id="ARBA00023136"/>
    </source>
</evidence>
<proteinExistence type="inferred from homology"/>
<comment type="catalytic activity">
    <reaction evidence="21">
        <text>NADPH + O2 + H(+) = H2O2 + NADP(+)</text>
        <dbReference type="Rhea" id="RHEA:11260"/>
        <dbReference type="ChEBI" id="CHEBI:15378"/>
        <dbReference type="ChEBI" id="CHEBI:15379"/>
        <dbReference type="ChEBI" id="CHEBI:16240"/>
        <dbReference type="ChEBI" id="CHEBI:57783"/>
        <dbReference type="ChEBI" id="CHEBI:58349"/>
        <dbReference type="EC" id="1.6.3.1"/>
    </reaction>
    <physiologicalReaction direction="left-to-right" evidence="21">
        <dbReference type="Rhea" id="RHEA:11261"/>
    </physiologicalReaction>
</comment>
<evidence type="ECO:0000256" key="24">
    <source>
        <dbReference type="ARBA" id="ARBA00048989"/>
    </source>
</evidence>
<gene>
    <name evidence="30" type="primary">LOC100076707</name>
</gene>
<keyword evidence="10" id="KW-0492">Microsome</keyword>
<keyword evidence="14 28" id="KW-0503">Monooxygenase</keyword>
<comment type="cofactor">
    <cofactor evidence="1 28 29">
        <name>FAD</name>
        <dbReference type="ChEBI" id="CHEBI:57692"/>
    </cofactor>
</comment>
<evidence type="ECO:0000256" key="9">
    <source>
        <dbReference type="ARBA" id="ARBA00022827"/>
    </source>
</evidence>
<dbReference type="STRING" id="9258.ENSOANP00000008721"/>
<evidence type="ECO:0000256" key="18">
    <source>
        <dbReference type="ARBA" id="ARBA00047426"/>
    </source>
</evidence>
<evidence type="ECO:0000256" key="4">
    <source>
        <dbReference type="ARBA" id="ARBA00009183"/>
    </source>
</evidence>
<evidence type="ECO:0000256" key="8">
    <source>
        <dbReference type="ARBA" id="ARBA00022692"/>
    </source>
</evidence>
<dbReference type="GO" id="GO:0006629">
    <property type="term" value="P:lipid metabolic process"/>
    <property type="evidence" value="ECO:0007669"/>
    <property type="project" value="UniProtKB-KW"/>
</dbReference>
<keyword evidence="28" id="KW-0256">Endoplasmic reticulum</keyword>
<evidence type="ECO:0000256" key="20">
    <source>
        <dbReference type="ARBA" id="ARBA00047855"/>
    </source>
</evidence>
<dbReference type="InterPro" id="IPR050346">
    <property type="entry name" value="FMO-like"/>
</dbReference>
<dbReference type="OMA" id="HAENGHW"/>
<dbReference type="eggNOG" id="KOG1399">
    <property type="taxonomic scope" value="Eukaryota"/>
</dbReference>
<keyword evidence="6" id="KW-0597">Phosphoprotein</keyword>
<evidence type="ECO:0000256" key="1">
    <source>
        <dbReference type="ARBA" id="ARBA00001974"/>
    </source>
</evidence>
<comment type="catalytic activity">
    <reaction evidence="25">
        <text>heptan-4-one + NADPH + O2 + H(+) = propyl butanoate + NADP(+) + H2O</text>
        <dbReference type="Rhea" id="RHEA:54852"/>
        <dbReference type="ChEBI" id="CHEBI:15377"/>
        <dbReference type="ChEBI" id="CHEBI:15378"/>
        <dbReference type="ChEBI" id="CHEBI:15379"/>
        <dbReference type="ChEBI" id="CHEBI:57783"/>
        <dbReference type="ChEBI" id="CHEBI:58349"/>
        <dbReference type="ChEBI" id="CHEBI:89484"/>
        <dbReference type="ChEBI" id="CHEBI:89719"/>
    </reaction>
    <physiologicalReaction direction="left-to-right" evidence="25">
        <dbReference type="Rhea" id="RHEA:54853"/>
    </physiologicalReaction>
</comment>
<dbReference type="PIRSF" id="PIRSF000332">
    <property type="entry name" value="FMO"/>
    <property type="match status" value="1"/>
</dbReference>
<accession>F6Y3T2</accession>
<dbReference type="FunFam" id="3.50.50.60:FF:000042">
    <property type="entry name" value="Dimethylaniline monooxygenase [N-oxide-forming]"/>
    <property type="match status" value="1"/>
</dbReference>
<evidence type="ECO:0000256" key="14">
    <source>
        <dbReference type="ARBA" id="ARBA00023033"/>
    </source>
</evidence>
<keyword evidence="11 28" id="KW-0521">NADP</keyword>
<evidence type="ECO:0000256" key="21">
    <source>
        <dbReference type="ARBA" id="ARBA00047864"/>
    </source>
</evidence>
<evidence type="ECO:0000256" key="28">
    <source>
        <dbReference type="PIRNR" id="PIRNR000332"/>
    </source>
</evidence>
<dbReference type="GO" id="GO:0004499">
    <property type="term" value="F:N,N-dimethylaniline monooxygenase activity"/>
    <property type="evidence" value="ECO:0000318"/>
    <property type="project" value="GO_Central"/>
</dbReference>
<dbReference type="Ensembl" id="ENSOANT00000008723.2">
    <property type="protein sequence ID" value="ENSOANP00000008721.2"/>
    <property type="gene ID" value="ENSOANG00000005486.2"/>
</dbReference>
<dbReference type="PRINTS" id="PR01125">
    <property type="entry name" value="FMOXYGENASE5"/>
</dbReference>
<dbReference type="InterPro" id="IPR036188">
    <property type="entry name" value="FAD/NAD-bd_sf"/>
</dbReference>
<dbReference type="AlphaFoldDB" id="F6Y3T2"/>
<sequence length="543" mass="60675">TGKMKVAVIGAGVSGLGAIKCCLDEDLEPTCFERGEDIGGLWNFQEIPIERRPSIYRSVTINTSKEMSCYSDFPVPDHFPNYMHNSQVLEYLRMFATHFDLLKYIRFKTEVVSVRKRPDFPSSGRWEVTTEAAGEKESHVFDGILVCNGHHTDPHLPLDSFPGIEKFRGRYFHSREYKSPEGFRGKRILVIGIGNSGADIAGELSRVAEQVYLSTRRGAWILHRVWEHGYPLDISFFTRVNHLLRKTLPSRLIDSHLEKILNSRFNHAHYGLLPQHSPLSQHPTVSDGLPDLIISGKIVVKGNVEEFAETDAVFEDGTREGPLDVVVFATGYAISFPFLEGVIPVRENQVSLYKLVFPPALEKPTLAVIGLVQPLGIVLPLTELQCRWAARVFKGLSRLPSTKIMTADIDKRKEAMEKRYVRSGRHTIQVDHVEYADEVAEQIGARPGLLRLLLRDPALALHVALGPCTPFQYRLVGPGRWPPARHTILTQHQRVLRPLSTRRLGPTGPPAPGPAWGGAVRVGLAFLAGLVSYYRSGKPSAKP</sequence>
<evidence type="ECO:0000256" key="22">
    <source>
        <dbReference type="ARBA" id="ARBA00047977"/>
    </source>
</evidence>
<keyword evidence="9 28" id="KW-0274">FAD</keyword>
<comment type="catalytic activity">
    <reaction evidence="26">
        <text>N,N-dimethylaniline + NADPH + O2 + H(+) = N,N-dimethylaniline N-oxide + NADP(+) + H2O</text>
        <dbReference type="Rhea" id="RHEA:24468"/>
        <dbReference type="ChEBI" id="CHEBI:15377"/>
        <dbReference type="ChEBI" id="CHEBI:15378"/>
        <dbReference type="ChEBI" id="CHEBI:15379"/>
        <dbReference type="ChEBI" id="CHEBI:16269"/>
        <dbReference type="ChEBI" id="CHEBI:17735"/>
        <dbReference type="ChEBI" id="CHEBI:57783"/>
        <dbReference type="ChEBI" id="CHEBI:58349"/>
        <dbReference type="EC" id="1.14.13.8"/>
    </reaction>
    <physiologicalReaction direction="left-to-right" evidence="26">
        <dbReference type="Rhea" id="RHEA:24469"/>
    </physiologicalReaction>
</comment>
<comment type="catalytic activity">
    <reaction evidence="20">
        <text>sulcatone + NADPH + O2 + H(+) = 4-methylpent-3-en-1-yl acetate + NADP(+) + H2O</text>
        <dbReference type="Rhea" id="RHEA:54864"/>
        <dbReference type="ChEBI" id="CHEBI:15377"/>
        <dbReference type="ChEBI" id="CHEBI:15378"/>
        <dbReference type="ChEBI" id="CHEBI:15379"/>
        <dbReference type="ChEBI" id="CHEBI:16310"/>
        <dbReference type="ChEBI" id="CHEBI:57783"/>
        <dbReference type="ChEBI" id="CHEBI:58349"/>
        <dbReference type="ChEBI" id="CHEBI:138373"/>
    </reaction>
    <physiologicalReaction direction="left-to-right" evidence="20">
        <dbReference type="Rhea" id="RHEA:54865"/>
    </physiologicalReaction>
</comment>
<comment type="similarity">
    <text evidence="4 28 29">Belongs to the FMO family.</text>
</comment>
<dbReference type="PRINTS" id="PR00370">
    <property type="entry name" value="FMOXYGENASE"/>
</dbReference>
<dbReference type="EC" id="1.-.-.-" evidence="29"/>
<keyword evidence="5" id="KW-0488">Methylation</keyword>
<dbReference type="SUPFAM" id="SSF51905">
    <property type="entry name" value="FAD/NAD(P)-binding domain"/>
    <property type="match status" value="2"/>
</dbReference>
<evidence type="ECO:0000256" key="26">
    <source>
        <dbReference type="ARBA" id="ARBA00049443"/>
    </source>
</evidence>
<organism evidence="30 31">
    <name type="scientific">Ornithorhynchus anatinus</name>
    <name type="common">Duckbill platypus</name>
    <dbReference type="NCBI Taxonomy" id="9258"/>
    <lineage>
        <taxon>Eukaryota</taxon>
        <taxon>Metazoa</taxon>
        <taxon>Chordata</taxon>
        <taxon>Craniata</taxon>
        <taxon>Vertebrata</taxon>
        <taxon>Euteleostomi</taxon>
        <taxon>Mammalia</taxon>
        <taxon>Monotremata</taxon>
        <taxon>Ornithorhynchidae</taxon>
        <taxon>Ornithorhynchus</taxon>
    </lineage>
</organism>
<dbReference type="InterPro" id="IPR000960">
    <property type="entry name" value="Flavin_mOase"/>
</dbReference>
<comment type="function">
    <text evidence="17">Acts as a Baeyer-Villiger monooxygenase on a broad range of substrates. Catalyzes the insertion of an oxygen atom into a carbon-carbon bond adjacent to a carbonyl, which converts ketones to esters. Active on diverse carbonyl compounds, whereas soft nucleophiles are mostly non- or poorly reactive. In contrast with other forms of FMO it is non- or poorly active on 'classical' substrates such as drugs, pesticides, and dietary components containing soft nucleophilic heteroatoms. Able to oxidize drug molecules bearing a carbonyl group on an aliphatic chain, such as nabumetone and pentoxifylline. Also, in the absence of substrates, shows slow but yet significant NADPH oxidase activity. Acts as a positive modulator of cholesterol biosynthesis as well as glucose homeostasis, promoting metabolic aging via pleiotropic effects.</text>
</comment>
<keyword evidence="12" id="KW-1133">Transmembrane helix</keyword>
<dbReference type="PANTHER" id="PTHR23023">
    <property type="entry name" value="DIMETHYLANILINE MONOOXYGENASE"/>
    <property type="match status" value="1"/>
</dbReference>
<protein>
    <recommendedName>
        <fullName evidence="29">Flavin-containing monooxygenase</fullName>
        <ecNumber evidence="29">1.-.-.-</ecNumber>
    </recommendedName>
</protein>
<keyword evidence="16 28" id="KW-0472">Membrane</keyword>
<dbReference type="FunFam" id="3.50.50.60:FF:000023">
    <property type="entry name" value="Dimethylaniline monooxygenase [N-oxide-forming]"/>
    <property type="match status" value="1"/>
</dbReference>
<evidence type="ECO:0000256" key="29">
    <source>
        <dbReference type="RuleBase" id="RU361177"/>
    </source>
</evidence>
<evidence type="ECO:0000313" key="30">
    <source>
        <dbReference type="Ensembl" id="ENSOANP00000008721.2"/>
    </source>
</evidence>
<keyword evidence="8" id="KW-0812">Transmembrane</keyword>
<evidence type="ECO:0000256" key="23">
    <source>
        <dbReference type="ARBA" id="ARBA00048459"/>
    </source>
</evidence>
<comment type="subcellular location">
    <subcellularLocation>
        <location evidence="3">Endoplasmic reticulum membrane</location>
        <topology evidence="3">Single-pass membrane protein</topology>
    </subcellularLocation>
    <subcellularLocation>
        <location evidence="2">Microsome membrane</location>
        <topology evidence="2">Single-pass membrane protein</topology>
    </subcellularLocation>
</comment>
<evidence type="ECO:0000256" key="17">
    <source>
        <dbReference type="ARBA" id="ARBA00045722"/>
    </source>
</evidence>
<dbReference type="InterPro" id="IPR002257">
    <property type="entry name" value="Flavin_mOase_5"/>
</dbReference>
<dbReference type="FunFam" id="3.50.50.60:FF:000073">
    <property type="entry name" value="Dimethylaniline monooxygenase [N-oxide-forming]"/>
    <property type="match status" value="1"/>
</dbReference>
<evidence type="ECO:0000256" key="27">
    <source>
        <dbReference type="ARBA" id="ARBA00049475"/>
    </source>
</evidence>
<dbReference type="GO" id="GO:0016174">
    <property type="term" value="F:NAD(P)H oxidase H2O2-forming activity"/>
    <property type="evidence" value="ECO:0007669"/>
    <property type="project" value="UniProtKB-EC"/>
</dbReference>
<dbReference type="GO" id="GO:0050660">
    <property type="term" value="F:flavin adenine dinucleotide binding"/>
    <property type="evidence" value="ECO:0007669"/>
    <property type="project" value="InterPro"/>
</dbReference>
<evidence type="ECO:0000256" key="15">
    <source>
        <dbReference type="ARBA" id="ARBA00023098"/>
    </source>
</evidence>
<dbReference type="GO" id="GO:0050661">
    <property type="term" value="F:NADP binding"/>
    <property type="evidence" value="ECO:0007669"/>
    <property type="project" value="InterPro"/>
</dbReference>
<evidence type="ECO:0000256" key="13">
    <source>
        <dbReference type="ARBA" id="ARBA00023002"/>
    </source>
</evidence>
<dbReference type="Bgee" id="ENSOANG00000005486">
    <property type="expression patterns" value="Expressed in testis"/>
</dbReference>
<dbReference type="InParanoid" id="F6Y3T2"/>
<dbReference type="Gene3D" id="3.50.50.60">
    <property type="entry name" value="FAD/NAD(P)-binding domain"/>
    <property type="match status" value="1"/>
</dbReference>
<evidence type="ECO:0000256" key="25">
    <source>
        <dbReference type="ARBA" id="ARBA00048990"/>
    </source>
</evidence>
<keyword evidence="31" id="KW-1185">Reference proteome</keyword>
<keyword evidence="7 28" id="KW-0285">Flavoprotein</keyword>
<comment type="catalytic activity">
    <reaction evidence="24">
        <text>(2E)-geranial + NADPH + O2 + H(+) = (1E)-2,6-dimethylhepta-1,5-dien-1-yl formate + NADP(+) + H2O</text>
        <dbReference type="Rhea" id="RHEA:54860"/>
        <dbReference type="ChEBI" id="CHEBI:15377"/>
        <dbReference type="ChEBI" id="CHEBI:15378"/>
        <dbReference type="ChEBI" id="CHEBI:15379"/>
        <dbReference type="ChEBI" id="CHEBI:16980"/>
        <dbReference type="ChEBI" id="CHEBI:57783"/>
        <dbReference type="ChEBI" id="CHEBI:58349"/>
        <dbReference type="ChEBI" id="CHEBI:138375"/>
    </reaction>
    <physiologicalReaction direction="left-to-right" evidence="24">
        <dbReference type="Rhea" id="RHEA:54861"/>
    </physiologicalReaction>
</comment>
<keyword evidence="13 28" id="KW-0560">Oxidoreductase</keyword>
<evidence type="ECO:0000256" key="5">
    <source>
        <dbReference type="ARBA" id="ARBA00022481"/>
    </source>
</evidence>
<dbReference type="FunFam" id="3.50.50.60:FF:000279">
    <property type="entry name" value="Dimethylaniline monooxygenase [N-oxide-forming]"/>
    <property type="match status" value="1"/>
</dbReference>
<name>F6Y3T2_ORNAN</name>
<keyword evidence="15" id="KW-0443">Lipid metabolism</keyword>
<evidence type="ECO:0000256" key="11">
    <source>
        <dbReference type="ARBA" id="ARBA00022857"/>
    </source>
</evidence>
<comment type="catalytic activity">
    <reaction evidence="27">
        <text>octan-3-one + NADPH + O2 + H(+) = pentyl propanoate + NADP(+) + H2O</text>
        <dbReference type="Rhea" id="RHEA:54840"/>
        <dbReference type="ChEBI" id="CHEBI:15377"/>
        <dbReference type="ChEBI" id="CHEBI:15378"/>
        <dbReference type="ChEBI" id="CHEBI:15379"/>
        <dbReference type="ChEBI" id="CHEBI:57783"/>
        <dbReference type="ChEBI" id="CHEBI:58349"/>
        <dbReference type="ChEBI" id="CHEBI:80946"/>
        <dbReference type="ChEBI" id="CHEBI:87373"/>
    </reaction>
    <physiologicalReaction direction="left-to-right" evidence="27">
        <dbReference type="Rhea" id="RHEA:54841"/>
    </physiologicalReaction>
</comment>
<evidence type="ECO:0000256" key="12">
    <source>
        <dbReference type="ARBA" id="ARBA00022989"/>
    </source>
</evidence>
<comment type="catalytic activity">
    <reaction evidence="22">
        <text>hexan-3-one + NADPH + O2 + H(+) = ethyl butanoate + NADP(+) + H2O</text>
        <dbReference type="Rhea" id="RHEA:54844"/>
        <dbReference type="ChEBI" id="CHEBI:15377"/>
        <dbReference type="ChEBI" id="CHEBI:15378"/>
        <dbReference type="ChEBI" id="CHEBI:15379"/>
        <dbReference type="ChEBI" id="CHEBI:57783"/>
        <dbReference type="ChEBI" id="CHEBI:58349"/>
        <dbReference type="ChEBI" id="CHEBI:88764"/>
        <dbReference type="ChEBI" id="CHEBI:89891"/>
    </reaction>
    <physiologicalReaction direction="left-to-right" evidence="22">
        <dbReference type="Rhea" id="RHEA:54845"/>
    </physiologicalReaction>
</comment>
<evidence type="ECO:0000256" key="19">
    <source>
        <dbReference type="ARBA" id="ARBA00047574"/>
    </source>
</evidence>
<evidence type="ECO:0000256" key="3">
    <source>
        <dbReference type="ARBA" id="ARBA00004389"/>
    </source>
</evidence>
<evidence type="ECO:0000313" key="31">
    <source>
        <dbReference type="Proteomes" id="UP000002279"/>
    </source>
</evidence>
<evidence type="ECO:0000256" key="6">
    <source>
        <dbReference type="ARBA" id="ARBA00022553"/>
    </source>
</evidence>
<comment type="catalytic activity">
    <reaction evidence="23">
        <text>octan-3-one + NADPH + O2 + H(+) = ethyl hexanoate + NADP(+) + H2O</text>
        <dbReference type="Rhea" id="RHEA:54856"/>
        <dbReference type="ChEBI" id="CHEBI:15377"/>
        <dbReference type="ChEBI" id="CHEBI:15378"/>
        <dbReference type="ChEBI" id="CHEBI:15379"/>
        <dbReference type="ChEBI" id="CHEBI:57783"/>
        <dbReference type="ChEBI" id="CHEBI:58349"/>
        <dbReference type="ChEBI" id="CHEBI:80946"/>
        <dbReference type="ChEBI" id="CHEBI:86055"/>
    </reaction>
    <physiologicalReaction direction="left-to-right" evidence="23">
        <dbReference type="Rhea" id="RHEA:54857"/>
    </physiologicalReaction>
</comment>
<dbReference type="Proteomes" id="UP000002279">
    <property type="component" value="Unplaced"/>
</dbReference>
<evidence type="ECO:0000256" key="10">
    <source>
        <dbReference type="ARBA" id="ARBA00022848"/>
    </source>
</evidence>
<reference evidence="30" key="1">
    <citation type="submission" date="2025-08" db="UniProtKB">
        <authorList>
            <consortium name="Ensembl"/>
        </authorList>
    </citation>
    <scope>IDENTIFICATION</scope>
    <source>
        <strain evidence="30">Glennie</strain>
    </source>
</reference>
<evidence type="ECO:0000256" key="2">
    <source>
        <dbReference type="ARBA" id="ARBA00004111"/>
    </source>
</evidence>
<dbReference type="HOGENOM" id="CLU_006909_8_2_1"/>
<comment type="catalytic activity">
    <reaction evidence="19">
        <text>heptan-2-one + NADPH + O2 + H(+) = pentyl acetate + NADP(+) + H2O</text>
        <dbReference type="Rhea" id="RHEA:54836"/>
        <dbReference type="ChEBI" id="CHEBI:5672"/>
        <dbReference type="ChEBI" id="CHEBI:15377"/>
        <dbReference type="ChEBI" id="CHEBI:15378"/>
        <dbReference type="ChEBI" id="CHEBI:15379"/>
        <dbReference type="ChEBI" id="CHEBI:57783"/>
        <dbReference type="ChEBI" id="CHEBI:58349"/>
        <dbReference type="ChEBI" id="CHEBI:87362"/>
    </reaction>
    <physiologicalReaction direction="left-to-right" evidence="19">
        <dbReference type="Rhea" id="RHEA:54837"/>
    </physiologicalReaction>
</comment>
<dbReference type="GO" id="GO:0005789">
    <property type="term" value="C:endoplasmic reticulum membrane"/>
    <property type="evidence" value="ECO:0007669"/>
    <property type="project" value="UniProtKB-SubCell"/>
</dbReference>
<dbReference type="Pfam" id="PF00743">
    <property type="entry name" value="FMO-like"/>
    <property type="match status" value="1"/>
</dbReference>
<dbReference type="InterPro" id="IPR020946">
    <property type="entry name" value="Flavin_mOase-like"/>
</dbReference>
<dbReference type="GeneTree" id="ENSGT00940000160836"/>
<reference evidence="30" key="2">
    <citation type="submission" date="2025-09" db="UniProtKB">
        <authorList>
            <consortium name="Ensembl"/>
        </authorList>
    </citation>
    <scope>IDENTIFICATION</scope>
    <source>
        <strain evidence="30">Glennie</strain>
    </source>
</reference>